<dbReference type="AlphaFoldDB" id="A1CX39"/>
<protein>
    <recommendedName>
        <fullName evidence="3">RNA ligase/cyclic nucleotide phosphodiesterase</fullName>
    </recommendedName>
</protein>
<dbReference type="InterPro" id="IPR009097">
    <property type="entry name" value="Cyclic_Pdiesterase"/>
</dbReference>
<evidence type="ECO:0000313" key="1">
    <source>
        <dbReference type="EMBL" id="EAW25191.1"/>
    </source>
</evidence>
<reference evidence="2" key="1">
    <citation type="journal article" date="2008" name="PLoS Genet.">
        <title>Genomic islands in the pathogenic filamentous fungus Aspergillus fumigatus.</title>
        <authorList>
            <person name="Fedorova N.D."/>
            <person name="Khaldi N."/>
            <person name="Joardar V.S."/>
            <person name="Maiti R."/>
            <person name="Amedeo P."/>
            <person name="Anderson M.J."/>
            <person name="Crabtree J."/>
            <person name="Silva J.C."/>
            <person name="Badger J.H."/>
            <person name="Albarraq A."/>
            <person name="Angiuoli S."/>
            <person name="Bussey H."/>
            <person name="Bowyer P."/>
            <person name="Cotty P.J."/>
            <person name="Dyer P.S."/>
            <person name="Egan A."/>
            <person name="Galens K."/>
            <person name="Fraser-Liggett C.M."/>
            <person name="Haas B.J."/>
            <person name="Inman J.M."/>
            <person name="Kent R."/>
            <person name="Lemieux S."/>
            <person name="Malavazi I."/>
            <person name="Orvis J."/>
            <person name="Roemer T."/>
            <person name="Ronning C.M."/>
            <person name="Sundaram J.P."/>
            <person name="Sutton G."/>
            <person name="Turner G."/>
            <person name="Venter J.C."/>
            <person name="White O.R."/>
            <person name="Whitty B.R."/>
            <person name="Youngman P."/>
            <person name="Wolfe K.H."/>
            <person name="Goldman G.H."/>
            <person name="Wortman J.R."/>
            <person name="Jiang B."/>
            <person name="Denning D.W."/>
            <person name="Nierman W.C."/>
        </authorList>
    </citation>
    <scope>NUCLEOTIDE SEQUENCE [LARGE SCALE GENOMIC DNA]</scope>
    <source>
        <strain evidence="2">ATCC 1020 / DSM 3700 / CBS 544.65 / FGSC A1164 / JCM 1740 / NRRL 181 / WB 181</strain>
    </source>
</reference>
<dbReference type="GeneID" id="4593898"/>
<dbReference type="OrthoDB" id="2967263at2759"/>
<dbReference type="eggNOG" id="ENOG502S7CF">
    <property type="taxonomic scope" value="Eukaryota"/>
</dbReference>
<dbReference type="OMA" id="SHRHPMA"/>
<proteinExistence type="predicted"/>
<organism evidence="1 2">
    <name type="scientific">Neosartorya fischeri (strain ATCC 1020 / DSM 3700 / CBS 544.65 / FGSC A1164 / JCM 1740 / NRRL 181 / WB 181)</name>
    <name type="common">Aspergillus fischerianus</name>
    <dbReference type="NCBI Taxonomy" id="331117"/>
    <lineage>
        <taxon>Eukaryota</taxon>
        <taxon>Fungi</taxon>
        <taxon>Dikarya</taxon>
        <taxon>Ascomycota</taxon>
        <taxon>Pezizomycotina</taxon>
        <taxon>Eurotiomycetes</taxon>
        <taxon>Eurotiomycetidae</taxon>
        <taxon>Eurotiales</taxon>
        <taxon>Aspergillaceae</taxon>
        <taxon>Aspergillus</taxon>
        <taxon>Aspergillus subgen. Fumigati</taxon>
    </lineage>
</organism>
<sequence>MDLSNISNPYDELLRSLEYDRSRIQAFYEAQWNELNSKATSKLLDDSFKGMQPDQILVDLLNKPGYEDPRNVLCIWARPSVAVKELVLRCQSLLKEMSPNIWLTPQDCLHMTVLVVAYYLTPGELAATVPRLMPSLRKVAGFHEAHRARLVKPRLSFSDSGVALSYVPAAGEITDDRAMDESYTYLHLRRDIFNLCRGQVLDVNAQHPPTSCHITVARFVTTEDHSSGSKPDHTAIAAWVSAIEKINEMIAMEYWPRGGTAPEAGNWIIGEDRGLDIREGTTWYGGGRSLEFPPGP</sequence>
<dbReference type="RefSeq" id="XP_001267088.1">
    <property type="nucleotide sequence ID" value="XM_001267087.1"/>
</dbReference>
<dbReference type="Proteomes" id="UP000006702">
    <property type="component" value="Unassembled WGS sequence"/>
</dbReference>
<dbReference type="SUPFAM" id="SSF55144">
    <property type="entry name" value="LigT-like"/>
    <property type="match status" value="1"/>
</dbReference>
<dbReference type="KEGG" id="nfi:NFIA_106800"/>
<keyword evidence="2" id="KW-1185">Reference proteome</keyword>
<dbReference type="EMBL" id="DS027685">
    <property type="protein sequence ID" value="EAW25191.1"/>
    <property type="molecule type" value="Genomic_DNA"/>
</dbReference>
<accession>A1CX39</accession>
<evidence type="ECO:0008006" key="3">
    <source>
        <dbReference type="Google" id="ProtNLM"/>
    </source>
</evidence>
<name>A1CX39_NEOFI</name>
<dbReference type="VEuPathDB" id="FungiDB:NFIA_106800"/>
<dbReference type="HOGENOM" id="CLU_051290_0_0_1"/>
<gene>
    <name evidence="1" type="ORF">NFIA_106800</name>
</gene>
<dbReference type="STRING" id="331117.A1CX39"/>
<evidence type="ECO:0000313" key="2">
    <source>
        <dbReference type="Proteomes" id="UP000006702"/>
    </source>
</evidence>